<reference evidence="1 2" key="1">
    <citation type="submission" date="2015-08" db="EMBL/GenBank/DDBJ databases">
        <authorList>
            <person name="Babu N.S."/>
            <person name="Beckwith C.J."/>
            <person name="Beseler K.G."/>
            <person name="Brison A."/>
            <person name="Carone J.V."/>
            <person name="Caskin T.P."/>
            <person name="Diamond M."/>
            <person name="Durham M.E."/>
            <person name="Foxe J.M."/>
            <person name="Go M."/>
            <person name="Henderson B.A."/>
            <person name="Jones I.B."/>
            <person name="McGettigan J.A."/>
            <person name="Micheletti S.J."/>
            <person name="Nasrallah M.E."/>
            <person name="Ortiz D."/>
            <person name="Piller C.R."/>
            <person name="Privatt S.R."/>
            <person name="Schneider S.L."/>
            <person name="Sharp S."/>
            <person name="Smith T.C."/>
            <person name="Stanton J.D."/>
            <person name="Ullery H.E."/>
            <person name="Wilson R.J."/>
            <person name="Serrano M.G."/>
            <person name="Buck G."/>
            <person name="Lee V."/>
            <person name="Wang Y."/>
            <person name="Carvalho R."/>
            <person name="Voegtly L."/>
            <person name="Shi R."/>
            <person name="Duckworth R."/>
            <person name="Johnson A."/>
            <person name="Loviza R."/>
            <person name="Walstead R."/>
            <person name="Shah Z."/>
            <person name="Kiflezghi M."/>
            <person name="Wade K."/>
            <person name="Ball S.L."/>
            <person name="Bradley K.W."/>
            <person name="Asai D.J."/>
            <person name="Bowman C.A."/>
            <person name="Russell D.A."/>
            <person name="Pope W.H."/>
            <person name="Jacobs-Sera D."/>
            <person name="Hendrix R.W."/>
            <person name="Hatfull G.F."/>
        </authorList>
    </citation>
    <scope>NUCLEOTIDE SEQUENCE [LARGE SCALE GENOMIC DNA]</scope>
    <source>
        <strain evidence="1 2">DSM 27710</strain>
    </source>
</reference>
<dbReference type="STRING" id="1391653.AKJ08_3139"/>
<protein>
    <submittedName>
        <fullName evidence="1">Lactam utilization protein LamB</fullName>
    </submittedName>
</protein>
<dbReference type="EMBL" id="CP012332">
    <property type="protein sequence ID" value="AKU92752.1"/>
    <property type="molecule type" value="Genomic_DNA"/>
</dbReference>
<evidence type="ECO:0000313" key="1">
    <source>
        <dbReference type="EMBL" id="AKU92752.1"/>
    </source>
</evidence>
<dbReference type="Pfam" id="PF03746">
    <property type="entry name" value="LamB_YcsF"/>
    <property type="match status" value="1"/>
</dbReference>
<dbReference type="GO" id="GO:0005975">
    <property type="term" value="P:carbohydrate metabolic process"/>
    <property type="evidence" value="ECO:0007669"/>
    <property type="project" value="InterPro"/>
</dbReference>
<keyword evidence="2" id="KW-1185">Reference proteome</keyword>
<dbReference type="KEGG" id="vin:AKJ08_3139"/>
<dbReference type="InterPro" id="IPR011330">
    <property type="entry name" value="Glyco_hydro/deAcase_b/a-brl"/>
</dbReference>
<sequence>MDGTKGSGARVDGGRVPFLNIDLGELPEEPIELYEYAQLANIACGGHAGDAASMNRALRRCMRSRVRAGAHPSYPDREHFGRRSQAVTPAALRSEVRTQCEGLAVVARDLGIVIEAVKPHGALYHDANRDSELAAALIAGAVDVLGGITILGPPGGALASSALAAGLAFAREGFADRGMLPSGELVPRDQPHALVGDPALAAAQAVRLAALGRYDTLCVHGDSPGSVAIARAVREALDAWASATP</sequence>
<accession>A0A0K1PGX8</accession>
<dbReference type="Proteomes" id="UP000055590">
    <property type="component" value="Chromosome"/>
</dbReference>
<name>A0A0K1PGX8_9BACT</name>
<dbReference type="AlphaFoldDB" id="A0A0K1PGX8"/>
<dbReference type="Gene3D" id="3.20.20.370">
    <property type="entry name" value="Glycoside hydrolase/deacetylase"/>
    <property type="match status" value="1"/>
</dbReference>
<dbReference type="PATRIC" id="fig|1391653.3.peg.3279"/>
<dbReference type="RefSeq" id="WP_082343238.1">
    <property type="nucleotide sequence ID" value="NZ_CP012332.1"/>
</dbReference>
<dbReference type="SUPFAM" id="SSF88713">
    <property type="entry name" value="Glycoside hydrolase/deacetylase"/>
    <property type="match status" value="1"/>
</dbReference>
<dbReference type="InterPro" id="IPR005501">
    <property type="entry name" value="LamB/YcsF/PxpA-like"/>
</dbReference>
<dbReference type="PANTHER" id="PTHR30292">
    <property type="entry name" value="UNCHARACTERIZED PROTEIN YBGL-RELATED"/>
    <property type="match status" value="1"/>
</dbReference>
<evidence type="ECO:0000313" key="2">
    <source>
        <dbReference type="Proteomes" id="UP000055590"/>
    </source>
</evidence>
<dbReference type="PANTHER" id="PTHR30292:SF0">
    <property type="entry name" value="5-OXOPROLINASE SUBUNIT A"/>
    <property type="match status" value="1"/>
</dbReference>
<proteinExistence type="predicted"/>
<gene>
    <name evidence="1" type="ORF">AKJ08_3139</name>
</gene>
<organism evidence="1 2">
    <name type="scientific">Vulgatibacter incomptus</name>
    <dbReference type="NCBI Taxonomy" id="1391653"/>
    <lineage>
        <taxon>Bacteria</taxon>
        <taxon>Pseudomonadati</taxon>
        <taxon>Myxococcota</taxon>
        <taxon>Myxococcia</taxon>
        <taxon>Myxococcales</taxon>
        <taxon>Cystobacterineae</taxon>
        <taxon>Vulgatibacteraceae</taxon>
        <taxon>Vulgatibacter</taxon>
    </lineage>
</organism>